<proteinExistence type="predicted"/>
<dbReference type="EMBL" id="LAZR01010131">
    <property type="protein sequence ID" value="KKM68651.1"/>
    <property type="molecule type" value="Genomic_DNA"/>
</dbReference>
<protein>
    <recommendedName>
        <fullName evidence="2">DUF559 domain-containing protein</fullName>
    </recommendedName>
</protein>
<accession>A0A0F9K1T8</accession>
<sequence>MGVYYRSISDLPAHMREQARKQMPPARVTVKKGLKRAPKRNQLIDHVVTLLKVQQLPKYEVEYHFAKMVVPGINPKPRKYRFDFAWPERLVALEVDGMTYGRPLVCDTCGMTVRHKKLDGSRGQLVLVGGGHTQGSGYDADREKDNLAAALGWVVLRVTAPMIRQEGAWLYQLECVLASRAEL</sequence>
<organism evidence="1">
    <name type="scientific">marine sediment metagenome</name>
    <dbReference type="NCBI Taxonomy" id="412755"/>
    <lineage>
        <taxon>unclassified sequences</taxon>
        <taxon>metagenomes</taxon>
        <taxon>ecological metagenomes</taxon>
    </lineage>
</organism>
<name>A0A0F9K1T8_9ZZZZ</name>
<comment type="caution">
    <text evidence="1">The sequence shown here is derived from an EMBL/GenBank/DDBJ whole genome shotgun (WGS) entry which is preliminary data.</text>
</comment>
<reference evidence="1" key="1">
    <citation type="journal article" date="2015" name="Nature">
        <title>Complex archaea that bridge the gap between prokaryotes and eukaryotes.</title>
        <authorList>
            <person name="Spang A."/>
            <person name="Saw J.H."/>
            <person name="Jorgensen S.L."/>
            <person name="Zaremba-Niedzwiedzka K."/>
            <person name="Martijn J."/>
            <person name="Lind A.E."/>
            <person name="van Eijk R."/>
            <person name="Schleper C."/>
            <person name="Guy L."/>
            <person name="Ettema T.J."/>
        </authorList>
    </citation>
    <scope>NUCLEOTIDE SEQUENCE</scope>
</reference>
<gene>
    <name evidence="1" type="ORF">LCGC14_1458690</name>
</gene>
<evidence type="ECO:0000313" key="1">
    <source>
        <dbReference type="EMBL" id="KKM68651.1"/>
    </source>
</evidence>
<evidence type="ECO:0008006" key="2">
    <source>
        <dbReference type="Google" id="ProtNLM"/>
    </source>
</evidence>
<dbReference type="AlphaFoldDB" id="A0A0F9K1T8"/>